<sequence>MAFEITSPTCASRPSCLWPDLLDEIFDLVLLQLTSNDVRSLRHVCRSWRSKSTRLLRELTPRHNKLRSIVRRFEGLEALHLQVEPDSIPSESQISRLQLLTSLRQLSLTNLLEQPQQPLPLGLFHLTHLTRLTLESCRIAEVQQLGAMTGLRCLSLRHCAMDLDQPPLMHLIAPLPLLNSLAIEPPPSYIVAPSARGLEGISSMASLTSLRLPSSPAISLASCRELAQLSHLRLLDLSHSNCARAPEALTDLHLSCLLPGLPFLQVLSLSGQDELTDDSICLIATSVPQLASLDLRSTDAAVGFTDAGICQLSRLSGLSSLRLSICQVGTAGCRALKKLPSLARLELSNCAEVNTSALCALGPITSLRSLCLHGCIAANDVGFAAIARLLTGLTHLDISACWQHLTPHGISSLYHLHNLQDLNLASCSRANDAGLVFLLPHLPGLTSLNLRNCEALKDESMAAVAASLTRLVTLDIRHCPGITPKCLASFASLPRLRTFEFAGSGLECHAFHLASQQTWRHLTPSPQRTRPWWMSHPPVHQPLPTQPSADEMDDLISEMPGPALGLVGAGSSQVLQHNPSAAHSLQHGMRGVGPPGSQMEPQGSAMSGKPNIGQLSSYNQAPHGDDTMDSDAESYSSSRSSMSLESLASILPD</sequence>
<dbReference type="GO" id="GO:0031146">
    <property type="term" value="P:SCF-dependent proteasomal ubiquitin-dependent protein catabolic process"/>
    <property type="evidence" value="ECO:0007669"/>
    <property type="project" value="TreeGrafter"/>
</dbReference>
<evidence type="ECO:0000256" key="1">
    <source>
        <dbReference type="ARBA" id="ARBA00004430"/>
    </source>
</evidence>
<evidence type="ECO:0000256" key="2">
    <source>
        <dbReference type="SAM" id="MobiDB-lite"/>
    </source>
</evidence>
<proteinExistence type="predicted"/>
<dbReference type="InterPro" id="IPR006553">
    <property type="entry name" value="Leu-rich_rpt_Cys-con_subtyp"/>
</dbReference>
<comment type="subcellular location">
    <subcellularLocation>
        <location evidence="1">Cytoplasm</location>
        <location evidence="1">Cytoskeleton</location>
        <location evidence="1">Cilium axoneme</location>
    </subcellularLocation>
</comment>
<dbReference type="InterPro" id="IPR032675">
    <property type="entry name" value="LRR_dom_sf"/>
</dbReference>
<dbReference type="InterPro" id="IPR057207">
    <property type="entry name" value="FBXL15_LRR"/>
</dbReference>
<evidence type="ECO:0000313" key="4">
    <source>
        <dbReference type="EMBL" id="KAK9826516.1"/>
    </source>
</evidence>
<accession>A0AAW1QYK3</accession>
<feature type="region of interest" description="Disordered" evidence="2">
    <location>
        <begin position="532"/>
        <end position="653"/>
    </location>
</feature>
<gene>
    <name evidence="4" type="ORF">WJX74_000021</name>
</gene>
<evidence type="ECO:0000259" key="3">
    <source>
        <dbReference type="Pfam" id="PF25372"/>
    </source>
</evidence>
<comment type="caution">
    <text evidence="4">The sequence shown here is derived from an EMBL/GenBank/DDBJ whole genome shotgun (WGS) entry which is preliminary data.</text>
</comment>
<protein>
    <recommendedName>
        <fullName evidence="3">F-box/LRR-repeat protein 15-like leucin rich repeat domain-containing protein</fullName>
    </recommendedName>
</protein>
<reference evidence="4 5" key="1">
    <citation type="journal article" date="2024" name="Nat. Commun.">
        <title>Phylogenomics reveals the evolutionary origins of lichenization in chlorophyte algae.</title>
        <authorList>
            <person name="Puginier C."/>
            <person name="Libourel C."/>
            <person name="Otte J."/>
            <person name="Skaloud P."/>
            <person name="Haon M."/>
            <person name="Grisel S."/>
            <person name="Petersen M."/>
            <person name="Berrin J.G."/>
            <person name="Delaux P.M."/>
            <person name="Dal Grande F."/>
            <person name="Keller J."/>
        </authorList>
    </citation>
    <scope>NUCLEOTIDE SEQUENCE [LARGE SCALE GENOMIC DNA]</scope>
    <source>
        <strain evidence="4 5">SAG 2145</strain>
    </source>
</reference>
<dbReference type="Pfam" id="PF25372">
    <property type="entry name" value="DUF7885"/>
    <property type="match status" value="1"/>
</dbReference>
<dbReference type="AlphaFoldDB" id="A0AAW1QYK3"/>
<dbReference type="SUPFAM" id="SSF52047">
    <property type="entry name" value="RNI-like"/>
    <property type="match status" value="2"/>
</dbReference>
<dbReference type="GO" id="GO:0005930">
    <property type="term" value="C:axoneme"/>
    <property type="evidence" value="ECO:0007669"/>
    <property type="project" value="UniProtKB-SubCell"/>
</dbReference>
<dbReference type="PANTHER" id="PTHR13318:SF190">
    <property type="entry name" value="PARTNER OF PAIRED, ISOFORM B"/>
    <property type="match status" value="1"/>
</dbReference>
<dbReference type="SUPFAM" id="SSF81383">
    <property type="entry name" value="F-box domain"/>
    <property type="match status" value="1"/>
</dbReference>
<feature type="compositionally biased region" description="Low complexity" evidence="2">
    <location>
        <begin position="633"/>
        <end position="653"/>
    </location>
</feature>
<dbReference type="InterPro" id="IPR036047">
    <property type="entry name" value="F-box-like_dom_sf"/>
</dbReference>
<keyword evidence="5" id="KW-1185">Reference proteome</keyword>
<feature type="compositionally biased region" description="Polar residues" evidence="2">
    <location>
        <begin position="570"/>
        <end position="583"/>
    </location>
</feature>
<dbReference type="SMART" id="SM00367">
    <property type="entry name" value="LRR_CC"/>
    <property type="match status" value="8"/>
</dbReference>
<dbReference type="EMBL" id="JALJOS010000020">
    <property type="protein sequence ID" value="KAK9826516.1"/>
    <property type="molecule type" value="Genomic_DNA"/>
</dbReference>
<dbReference type="Gene3D" id="3.80.10.10">
    <property type="entry name" value="Ribonuclease Inhibitor"/>
    <property type="match status" value="2"/>
</dbReference>
<feature type="domain" description="F-box/LRR-repeat protein 15-like leucin rich repeat" evidence="3">
    <location>
        <begin position="339"/>
        <end position="493"/>
    </location>
</feature>
<name>A0AAW1QYK3_9CHLO</name>
<dbReference type="GO" id="GO:0019005">
    <property type="term" value="C:SCF ubiquitin ligase complex"/>
    <property type="evidence" value="ECO:0007669"/>
    <property type="project" value="TreeGrafter"/>
</dbReference>
<dbReference type="Proteomes" id="UP001438707">
    <property type="component" value="Unassembled WGS sequence"/>
</dbReference>
<organism evidence="4 5">
    <name type="scientific">Apatococcus lobatus</name>
    <dbReference type="NCBI Taxonomy" id="904363"/>
    <lineage>
        <taxon>Eukaryota</taxon>
        <taxon>Viridiplantae</taxon>
        <taxon>Chlorophyta</taxon>
        <taxon>core chlorophytes</taxon>
        <taxon>Trebouxiophyceae</taxon>
        <taxon>Chlorellales</taxon>
        <taxon>Chlorellaceae</taxon>
        <taxon>Apatococcus</taxon>
    </lineage>
</organism>
<evidence type="ECO:0000313" key="5">
    <source>
        <dbReference type="Proteomes" id="UP001438707"/>
    </source>
</evidence>
<dbReference type="PANTHER" id="PTHR13318">
    <property type="entry name" value="PARTNER OF PAIRED, ISOFORM B-RELATED"/>
    <property type="match status" value="1"/>
</dbReference>